<accession>A0A7S4EDJ5</accession>
<evidence type="ECO:0000256" key="4">
    <source>
        <dbReference type="RuleBase" id="RU311113"/>
    </source>
</evidence>
<feature type="region of interest" description="Disordered" evidence="5">
    <location>
        <begin position="101"/>
        <end position="156"/>
    </location>
</feature>
<dbReference type="SUPFAM" id="SSF55637">
    <property type="entry name" value="Cell cycle regulatory proteins"/>
    <property type="match status" value="1"/>
</dbReference>
<keyword evidence="3 4" id="KW-0131">Cell cycle</keyword>
<dbReference type="InterPro" id="IPR036858">
    <property type="entry name" value="Cyclin-dep_kinase_reg-sub_sf"/>
</dbReference>
<sequence length="268" mass="30321">MPVRNAVGCGFCWVIWIPQPVPSRVCDIFAALRCLLTPARPCCGASPFRVVLASGGCSSWSRLSGASGAAEQPRQPQLTSRGLAASRARIARIEEGCASRGRGGRHVARSPHARQRARGLEASHAARPRRRRTQVHHLQRDAQGPRRTASPGRGTMVNSDLISRIEYSEKYNDENYEYRHVIMPKELAKTLPRSTLMSEQEWRNAGIQMSRGWQHFMIHRPERHIFLFRRPLGTDPLSGKVDPELERSAKDQYMNYLQDNTNLENEMK</sequence>
<feature type="compositionally biased region" description="Basic residues" evidence="5">
    <location>
        <begin position="126"/>
        <end position="137"/>
    </location>
</feature>
<proteinExistence type="inferred from homology"/>
<protein>
    <recommendedName>
        <fullName evidence="4">Cyclin-dependent kinases regulatory subunit</fullName>
    </recommendedName>
</protein>
<gene>
    <name evidence="6" type="ORF">PCAL00307_LOCUS21302</name>
</gene>
<evidence type="ECO:0000313" key="6">
    <source>
        <dbReference type="EMBL" id="CAE0705852.1"/>
    </source>
</evidence>
<dbReference type="PANTHER" id="PTHR23415">
    <property type="entry name" value="CYCLIN-DEPENDENT KINASES REGULATORY SUBUNIT/60S RIBOSOME SUBUNIT BIOGENESIS PROTEIN NIP7"/>
    <property type="match status" value="1"/>
</dbReference>
<dbReference type="SMART" id="SM01084">
    <property type="entry name" value="CKS"/>
    <property type="match status" value="1"/>
</dbReference>
<feature type="region of interest" description="Disordered" evidence="5">
    <location>
        <begin position="64"/>
        <end position="83"/>
    </location>
</feature>
<dbReference type="GO" id="GO:0016538">
    <property type="term" value="F:cyclin-dependent protein serine/threonine kinase regulator activity"/>
    <property type="evidence" value="ECO:0007669"/>
    <property type="project" value="InterPro"/>
</dbReference>
<dbReference type="GO" id="GO:0051301">
    <property type="term" value="P:cell division"/>
    <property type="evidence" value="ECO:0007669"/>
    <property type="project" value="UniProtKB-UniRule"/>
</dbReference>
<organism evidence="6">
    <name type="scientific">Pelagomonas calceolata</name>
    <dbReference type="NCBI Taxonomy" id="35677"/>
    <lineage>
        <taxon>Eukaryota</taxon>
        <taxon>Sar</taxon>
        <taxon>Stramenopiles</taxon>
        <taxon>Ochrophyta</taxon>
        <taxon>Pelagophyceae</taxon>
        <taxon>Pelagomonadales</taxon>
        <taxon>Pelagomonadaceae</taxon>
        <taxon>Pelagomonas</taxon>
    </lineage>
</organism>
<evidence type="ECO:0000256" key="3">
    <source>
        <dbReference type="ARBA" id="ARBA00023306"/>
    </source>
</evidence>
<feature type="compositionally biased region" description="Basic residues" evidence="5">
    <location>
        <begin position="102"/>
        <end position="117"/>
    </location>
</feature>
<dbReference type="FunFam" id="3.30.170.10:FF:000001">
    <property type="entry name" value="Cyclin-dependent kinases regulatory subunit"/>
    <property type="match status" value="1"/>
</dbReference>
<dbReference type="Pfam" id="PF01111">
    <property type="entry name" value="CKS"/>
    <property type="match status" value="1"/>
</dbReference>
<dbReference type="EMBL" id="HBIW01024695">
    <property type="protein sequence ID" value="CAE0705852.1"/>
    <property type="molecule type" value="Transcribed_RNA"/>
</dbReference>
<dbReference type="Gene3D" id="3.30.170.10">
    <property type="entry name" value="Cyclin-dependent kinase, regulatory subunit"/>
    <property type="match status" value="1"/>
</dbReference>
<name>A0A7S4EDJ5_9STRA</name>
<dbReference type="InterPro" id="IPR000789">
    <property type="entry name" value="Cyclin-dep_kinase_reg-sub"/>
</dbReference>
<dbReference type="PRINTS" id="PR00296">
    <property type="entry name" value="CYCLINKINASE"/>
</dbReference>
<comment type="similarity">
    <text evidence="1 4">Belongs to the CKS family.</text>
</comment>
<evidence type="ECO:0000256" key="1">
    <source>
        <dbReference type="ARBA" id="ARBA00007782"/>
    </source>
</evidence>
<evidence type="ECO:0000256" key="5">
    <source>
        <dbReference type="SAM" id="MobiDB-lite"/>
    </source>
</evidence>
<comment type="function">
    <text evidence="4">Binds to the catalytic subunit of the cyclin dependent kinases and is essential for their biological function.</text>
</comment>
<keyword evidence="2 4" id="KW-0132">Cell division</keyword>
<evidence type="ECO:0000256" key="2">
    <source>
        <dbReference type="ARBA" id="ARBA00022618"/>
    </source>
</evidence>
<dbReference type="AlphaFoldDB" id="A0A7S4EDJ5"/>
<reference evidence="6" key="1">
    <citation type="submission" date="2021-01" db="EMBL/GenBank/DDBJ databases">
        <authorList>
            <person name="Corre E."/>
            <person name="Pelletier E."/>
            <person name="Niang G."/>
            <person name="Scheremetjew M."/>
            <person name="Finn R."/>
            <person name="Kale V."/>
            <person name="Holt S."/>
            <person name="Cochrane G."/>
            <person name="Meng A."/>
            <person name="Brown T."/>
            <person name="Cohen L."/>
        </authorList>
    </citation>
    <scope>NUCLEOTIDE SEQUENCE</scope>
    <source>
        <strain evidence="6">CCMP1756</strain>
    </source>
</reference>